<feature type="region of interest" description="Disordered" evidence="10">
    <location>
        <begin position="252"/>
        <end position="389"/>
    </location>
</feature>
<feature type="domain" description="Zinc finger PHD-type" evidence="11">
    <location>
        <begin position="624"/>
        <end position="671"/>
    </location>
</feature>
<dbReference type="InterPro" id="IPR024610">
    <property type="entry name" value="ING_N_histone-binding"/>
</dbReference>
<dbReference type="SUPFAM" id="SSF57903">
    <property type="entry name" value="FYVE/PHD zinc finger"/>
    <property type="match status" value="1"/>
</dbReference>
<comment type="subcellular location">
    <subcellularLocation>
        <location evidence="1">Nucleus</location>
    </subcellularLocation>
</comment>
<dbReference type="AlphaFoldDB" id="A0A8H7JDL5"/>
<feature type="compositionally biased region" description="Low complexity" evidence="10">
    <location>
        <begin position="509"/>
        <end position="520"/>
    </location>
</feature>
<evidence type="ECO:0000256" key="9">
    <source>
        <dbReference type="PIRSR" id="PIRSR628651-51"/>
    </source>
</evidence>
<keyword evidence="3 9" id="KW-0479">Metal-binding</keyword>
<dbReference type="InterPro" id="IPR011011">
    <property type="entry name" value="Znf_FYVE_PHD"/>
</dbReference>
<evidence type="ECO:0000256" key="5">
    <source>
        <dbReference type="ARBA" id="ARBA00022833"/>
    </source>
</evidence>
<feature type="region of interest" description="Disordered" evidence="10">
    <location>
        <begin position="405"/>
        <end position="448"/>
    </location>
</feature>
<dbReference type="GO" id="GO:0033698">
    <property type="term" value="C:Rpd3L complex"/>
    <property type="evidence" value="ECO:0007669"/>
    <property type="project" value="TreeGrafter"/>
</dbReference>
<proteinExistence type="inferred from homology"/>
<evidence type="ECO:0000256" key="1">
    <source>
        <dbReference type="ARBA" id="ARBA00004123"/>
    </source>
</evidence>
<dbReference type="GO" id="GO:0006355">
    <property type="term" value="P:regulation of DNA-templated transcription"/>
    <property type="evidence" value="ECO:0007669"/>
    <property type="project" value="TreeGrafter"/>
</dbReference>
<evidence type="ECO:0000256" key="7">
    <source>
        <dbReference type="ARBA" id="ARBA00023242"/>
    </source>
</evidence>
<dbReference type="Proteomes" id="UP000651452">
    <property type="component" value="Unassembled WGS sequence"/>
</dbReference>
<dbReference type="GO" id="GO:0006325">
    <property type="term" value="P:chromatin organization"/>
    <property type="evidence" value="ECO:0007669"/>
    <property type="project" value="UniProtKB-KW"/>
</dbReference>
<evidence type="ECO:0008006" key="15">
    <source>
        <dbReference type="Google" id="ProtNLM"/>
    </source>
</evidence>
<sequence length="690" mass="74072">MPPTAGTRTSTRQGRATVRPTNYYARSFAGRLAAHGLEQTPEASNSAPGFFPALTHFTGAVDAFPKEVIKHFSMFKEVEAKLHDPELALEKLLSDIARQPIITNAQQRAIEQTADDNLHSANQPPSNFDSLSPEEQAVIKKRQLFLRLRMLIHNVLPTLDEKLVVLQGAKATKDKGLTRMKHSYSQLDAEISEEARYGSLTHWAYADKEEKKKGAPNHERQRREVAAANNLAAAAQHVHDVDSIAAKSEARREAMLAKRSRQQQADSDFDDRPAAKKPQKRKAHAPDTSAADHRSVGLGISSNAAGQQGKRKKTEKALAAAAPTAAPMERSMSGALKAAGNNVRAGSSPRATPSIENAAPAKRKPRTAAAPAPRKNQLPTYSPPPASSPLAANFAINKVTAGAADRPLSSRARKNSTANSVASASVPEPTPVRRPSTSHSVQPIPSNNAITELEQAAGIVRDHESAKGTATPQETTEGPVSLVPTVLKQEDQEHVQDEPENMDIDTPVAMSSAARAARASKPGTPLVGSFPEVPMARSRSTRNAQNGNSTSNGSSENNSTTTGAVSKRGNKKSGPTTTSAIESPALKPTPTAKSNPPSSAASSVVPEQEYQDAETDEGDDEPRYCYCNEVSYGQMVACDNDACPREWFHLPCVQLEKAPVGRTKWFCSDECQEQHAKSKAKGKRPGSSRQ</sequence>
<evidence type="ECO:0000256" key="6">
    <source>
        <dbReference type="ARBA" id="ARBA00022853"/>
    </source>
</evidence>
<dbReference type="InterPro" id="IPR013083">
    <property type="entry name" value="Znf_RING/FYVE/PHD"/>
</dbReference>
<feature type="domain" description="Inhibitor of growth protein N-terminal histone-binding" evidence="12">
    <location>
        <begin position="53"/>
        <end position="187"/>
    </location>
</feature>
<feature type="site" description="Histone H3K4me3 binding" evidence="8">
    <location>
        <position position="635"/>
    </location>
</feature>
<evidence type="ECO:0000256" key="3">
    <source>
        <dbReference type="ARBA" id="ARBA00022723"/>
    </source>
</evidence>
<protein>
    <recommendedName>
        <fullName evidence="15">Inhibitor of growth protein</fullName>
    </recommendedName>
</protein>
<dbReference type="GO" id="GO:0008270">
    <property type="term" value="F:zinc ion binding"/>
    <property type="evidence" value="ECO:0007669"/>
    <property type="project" value="UniProtKB-KW"/>
</dbReference>
<feature type="site" description="Histone H3K4me3 binding" evidence="8">
    <location>
        <position position="639"/>
    </location>
</feature>
<keyword evidence="6" id="KW-0156">Chromatin regulator</keyword>
<feature type="binding site" evidence="9">
    <location>
        <position position="667"/>
    </location>
    <ligand>
        <name>Zn(2+)</name>
        <dbReference type="ChEBI" id="CHEBI:29105"/>
        <label>2</label>
    </ligand>
</feature>
<comment type="similarity">
    <text evidence="2">Belongs to the ING family.</text>
</comment>
<feature type="region of interest" description="Disordered" evidence="10">
    <location>
        <begin position="464"/>
        <end position="619"/>
    </location>
</feature>
<feature type="compositionally biased region" description="Basic and acidic residues" evidence="10">
    <location>
        <begin position="488"/>
        <end position="497"/>
    </location>
</feature>
<name>A0A8H7JDL5_9PLEO</name>
<dbReference type="PANTHER" id="PTHR10333">
    <property type="entry name" value="INHIBITOR OF GROWTH PROTEIN"/>
    <property type="match status" value="1"/>
</dbReference>
<comment type="caution">
    <text evidence="13">The sequence shown here is derived from an EMBL/GenBank/DDBJ whole genome shotgun (WGS) entry which is preliminary data.</text>
</comment>
<keyword evidence="5 9" id="KW-0862">Zinc</keyword>
<feature type="compositionally biased region" description="Low complexity" evidence="10">
    <location>
        <begin position="546"/>
        <end position="563"/>
    </location>
</feature>
<feature type="compositionally biased region" description="Low complexity" evidence="10">
    <location>
        <begin position="415"/>
        <end position="426"/>
    </location>
</feature>
<dbReference type="GO" id="GO:0070210">
    <property type="term" value="C:Rpd3L-Expanded complex"/>
    <property type="evidence" value="ECO:0007669"/>
    <property type="project" value="TreeGrafter"/>
</dbReference>
<dbReference type="CDD" id="cd15505">
    <property type="entry name" value="PHD_ING"/>
    <property type="match status" value="1"/>
</dbReference>
<feature type="binding site" evidence="9">
    <location>
        <position position="638"/>
    </location>
    <ligand>
        <name>Zn(2+)</name>
        <dbReference type="ChEBI" id="CHEBI:29105"/>
        <label>2</label>
    </ligand>
</feature>
<evidence type="ECO:0000256" key="2">
    <source>
        <dbReference type="ARBA" id="ARBA00010210"/>
    </source>
</evidence>
<feature type="binding site" evidence="9">
    <location>
        <position position="671"/>
    </location>
    <ligand>
        <name>Zn(2+)</name>
        <dbReference type="ChEBI" id="CHEBI:29105"/>
        <label>2</label>
    </ligand>
</feature>
<feature type="site" description="Histone H3K4me3 binding" evidence="8">
    <location>
        <position position="624"/>
    </location>
</feature>
<keyword evidence="7" id="KW-0539">Nucleus</keyword>
<dbReference type="InterPro" id="IPR001965">
    <property type="entry name" value="Znf_PHD"/>
</dbReference>
<dbReference type="OrthoDB" id="5411773at2759"/>
<organism evidence="13 14">
    <name type="scientific">Ascochyta lentis</name>
    <dbReference type="NCBI Taxonomy" id="205686"/>
    <lineage>
        <taxon>Eukaryota</taxon>
        <taxon>Fungi</taxon>
        <taxon>Dikarya</taxon>
        <taxon>Ascomycota</taxon>
        <taxon>Pezizomycotina</taxon>
        <taxon>Dothideomycetes</taxon>
        <taxon>Pleosporomycetidae</taxon>
        <taxon>Pleosporales</taxon>
        <taxon>Pleosporineae</taxon>
        <taxon>Didymellaceae</taxon>
        <taxon>Ascochyta</taxon>
    </lineage>
</organism>
<reference evidence="13" key="2">
    <citation type="submission" date="2020-09" db="EMBL/GenBank/DDBJ databases">
        <title>Reference genome assembly for Australian Ascochyta lentis isolate Al4.</title>
        <authorList>
            <person name="Lee R.C."/>
            <person name="Farfan-Caceres L.M."/>
            <person name="Debler J.W."/>
            <person name="Williams A.H."/>
            <person name="Henares B.M."/>
        </authorList>
    </citation>
    <scope>NUCLEOTIDE SEQUENCE</scope>
    <source>
        <strain evidence="13">Al4</strain>
    </source>
</reference>
<gene>
    <name evidence="13" type="ORF">EKO04_001303</name>
</gene>
<dbReference type="FunFam" id="3.30.40.10:FF:000569">
    <property type="entry name" value="Chromatin modification-related protein"/>
    <property type="match status" value="1"/>
</dbReference>
<evidence type="ECO:0000256" key="8">
    <source>
        <dbReference type="PIRSR" id="PIRSR628651-50"/>
    </source>
</evidence>
<evidence type="ECO:0000313" key="14">
    <source>
        <dbReference type="Proteomes" id="UP000651452"/>
    </source>
</evidence>
<dbReference type="EMBL" id="RZGK01000003">
    <property type="protein sequence ID" value="KAF9700541.1"/>
    <property type="molecule type" value="Genomic_DNA"/>
</dbReference>
<dbReference type="Gene3D" id="3.30.40.10">
    <property type="entry name" value="Zinc/RING finger domain, C3HC4 (zinc finger)"/>
    <property type="match status" value="1"/>
</dbReference>
<accession>A0A8H7JDL5</accession>
<dbReference type="PANTHER" id="PTHR10333:SF42">
    <property type="entry name" value="INHIBITOR OF GROWTH PROTEIN 5"/>
    <property type="match status" value="1"/>
</dbReference>
<feature type="compositionally biased region" description="Polar residues" evidence="10">
    <location>
        <begin position="435"/>
        <end position="448"/>
    </location>
</feature>
<evidence type="ECO:0000313" key="13">
    <source>
        <dbReference type="EMBL" id="KAF9700541.1"/>
    </source>
</evidence>
<dbReference type="SMART" id="SM01408">
    <property type="entry name" value="ING"/>
    <property type="match status" value="1"/>
</dbReference>
<evidence type="ECO:0000256" key="10">
    <source>
        <dbReference type="SAM" id="MobiDB-lite"/>
    </source>
</evidence>
<evidence type="ECO:0000256" key="4">
    <source>
        <dbReference type="ARBA" id="ARBA00022771"/>
    </source>
</evidence>
<feature type="binding site" evidence="9">
    <location>
        <position position="625"/>
    </location>
    <ligand>
        <name>Zn(2+)</name>
        <dbReference type="ChEBI" id="CHEBI:29105"/>
        <label>1</label>
    </ligand>
</feature>
<dbReference type="SMART" id="SM00249">
    <property type="entry name" value="PHD"/>
    <property type="match status" value="1"/>
</dbReference>
<feature type="binding site" evidence="9">
    <location>
        <position position="627"/>
    </location>
    <ligand>
        <name>Zn(2+)</name>
        <dbReference type="ChEBI" id="CHEBI:29105"/>
        <label>1</label>
    </ligand>
</feature>
<dbReference type="InterPro" id="IPR028651">
    <property type="entry name" value="ING_fam"/>
</dbReference>
<feature type="compositionally biased region" description="Acidic residues" evidence="10">
    <location>
        <begin position="609"/>
        <end position="619"/>
    </location>
</feature>
<reference evidence="13" key="1">
    <citation type="submission" date="2018-12" db="EMBL/GenBank/DDBJ databases">
        <authorList>
            <person name="Syme R.A."/>
            <person name="Farfan-Caceres L."/>
            <person name="Lichtenzveig J."/>
        </authorList>
    </citation>
    <scope>NUCLEOTIDE SEQUENCE</scope>
    <source>
        <strain evidence="13">Al4</strain>
    </source>
</reference>
<evidence type="ECO:0000259" key="12">
    <source>
        <dbReference type="SMART" id="SM01408"/>
    </source>
</evidence>
<keyword evidence="4" id="KW-0863">Zinc-finger</keyword>
<feature type="compositionally biased region" description="Polar residues" evidence="10">
    <location>
        <begin position="468"/>
        <end position="478"/>
    </location>
</feature>
<evidence type="ECO:0000259" key="11">
    <source>
        <dbReference type="SMART" id="SM00249"/>
    </source>
</evidence>
<feature type="binding site" evidence="9">
    <location>
        <position position="652"/>
    </location>
    <ligand>
        <name>Zn(2+)</name>
        <dbReference type="ChEBI" id="CHEBI:29105"/>
        <label>1</label>
    </ligand>
</feature>
<feature type="compositionally biased region" description="Low complexity" evidence="10">
    <location>
        <begin position="317"/>
        <end position="327"/>
    </location>
</feature>
<keyword evidence="14" id="KW-1185">Reference proteome</keyword>
<feature type="binding site" evidence="9">
    <location>
        <position position="649"/>
    </location>
    <ligand>
        <name>Zn(2+)</name>
        <dbReference type="ChEBI" id="CHEBI:29105"/>
        <label>1</label>
    </ligand>
</feature>
<feature type="binding site" evidence="9">
    <location>
        <position position="643"/>
    </location>
    <ligand>
        <name>Zn(2+)</name>
        <dbReference type="ChEBI" id="CHEBI:29105"/>
        <label>2</label>
    </ligand>
</feature>
<feature type="compositionally biased region" description="Low complexity" evidence="10">
    <location>
        <begin position="588"/>
        <end position="606"/>
    </location>
</feature>
<feature type="site" description="Histone H3K4me3 binding" evidence="8">
    <location>
        <position position="647"/>
    </location>
</feature>